<keyword evidence="4 5" id="KW-0472">Membrane</keyword>
<proteinExistence type="predicted"/>
<dbReference type="EMBL" id="CADCTV010001004">
    <property type="protein sequence ID" value="CAA9373123.1"/>
    <property type="molecule type" value="Genomic_DNA"/>
</dbReference>
<dbReference type="PANTHER" id="PTHR11040">
    <property type="entry name" value="ZINC/IRON TRANSPORTER"/>
    <property type="match status" value="1"/>
</dbReference>
<organism evidence="6">
    <name type="scientific">uncultured Gemmatimonadota bacterium</name>
    <dbReference type="NCBI Taxonomy" id="203437"/>
    <lineage>
        <taxon>Bacteria</taxon>
        <taxon>Pseudomonadati</taxon>
        <taxon>Gemmatimonadota</taxon>
        <taxon>environmental samples</taxon>
    </lineage>
</organism>
<evidence type="ECO:0000256" key="1">
    <source>
        <dbReference type="ARBA" id="ARBA00004141"/>
    </source>
</evidence>
<dbReference type="Pfam" id="PF02535">
    <property type="entry name" value="Zip"/>
    <property type="match status" value="1"/>
</dbReference>
<feature type="transmembrane region" description="Helical" evidence="5">
    <location>
        <begin position="121"/>
        <end position="141"/>
    </location>
</feature>
<dbReference type="GO" id="GO:0005385">
    <property type="term" value="F:zinc ion transmembrane transporter activity"/>
    <property type="evidence" value="ECO:0007669"/>
    <property type="project" value="TreeGrafter"/>
</dbReference>
<name>A0A6J4MZD0_9BACT</name>
<evidence type="ECO:0000256" key="4">
    <source>
        <dbReference type="ARBA" id="ARBA00023136"/>
    </source>
</evidence>
<feature type="transmembrane region" description="Helical" evidence="5">
    <location>
        <begin position="186"/>
        <end position="208"/>
    </location>
</feature>
<reference evidence="6" key="1">
    <citation type="submission" date="2020-02" db="EMBL/GenBank/DDBJ databases">
        <authorList>
            <person name="Meier V. D."/>
        </authorList>
    </citation>
    <scope>NUCLEOTIDE SEQUENCE</scope>
    <source>
        <strain evidence="6">AVDCRST_MAG89</strain>
    </source>
</reference>
<evidence type="ECO:0000313" key="6">
    <source>
        <dbReference type="EMBL" id="CAA9373123.1"/>
    </source>
</evidence>
<dbReference type="PANTHER" id="PTHR11040:SF44">
    <property type="entry name" value="PROTEIN ZNTC-RELATED"/>
    <property type="match status" value="1"/>
</dbReference>
<feature type="transmembrane region" description="Helical" evidence="5">
    <location>
        <begin position="220"/>
        <end position="237"/>
    </location>
</feature>
<feature type="transmembrane region" description="Helical" evidence="5">
    <location>
        <begin position="162"/>
        <end position="180"/>
    </location>
</feature>
<protein>
    <recommendedName>
        <fullName evidence="7">Zinc transporter, ZIP family</fullName>
    </recommendedName>
</protein>
<feature type="transmembrane region" description="Helical" evidence="5">
    <location>
        <begin position="6"/>
        <end position="23"/>
    </location>
</feature>
<evidence type="ECO:0008006" key="7">
    <source>
        <dbReference type="Google" id="ProtNLM"/>
    </source>
</evidence>
<comment type="subcellular location">
    <subcellularLocation>
        <location evidence="1">Membrane</location>
        <topology evidence="1">Multi-pass membrane protein</topology>
    </subcellularLocation>
</comment>
<gene>
    <name evidence="6" type="ORF">AVDCRST_MAG89-4763</name>
</gene>
<evidence type="ECO:0000256" key="5">
    <source>
        <dbReference type="SAM" id="Phobius"/>
    </source>
</evidence>
<feature type="transmembrane region" description="Helical" evidence="5">
    <location>
        <begin position="35"/>
        <end position="57"/>
    </location>
</feature>
<accession>A0A6J4MZD0</accession>
<dbReference type="GO" id="GO:0016020">
    <property type="term" value="C:membrane"/>
    <property type="evidence" value="ECO:0007669"/>
    <property type="project" value="UniProtKB-SubCell"/>
</dbReference>
<evidence type="ECO:0000256" key="3">
    <source>
        <dbReference type="ARBA" id="ARBA00022989"/>
    </source>
</evidence>
<sequence>MNTALLYALAAAGANLLGGLIITAPSNTGRATQRLMIAFGAGFMIATALVGMIPHAVEAGPNAAVAVLVGYLLVHLTQHVLTPHFHFGEETHQHAMVDPWVGTAALLGLLLHTFFDGVAIASGFAVGEWLGLLVFLAILIHKMPEGVTVASIMLASGNSRRRAIVAVLLLGLSTVLGVLLTSQVRMLSTTGLALSAGVTLYVGASNLVPEVQKKPSRGSALAVFLGAGLFYATYLVLRRYVHP</sequence>
<dbReference type="InterPro" id="IPR003689">
    <property type="entry name" value="ZIP"/>
</dbReference>
<evidence type="ECO:0000256" key="2">
    <source>
        <dbReference type="ARBA" id="ARBA00022692"/>
    </source>
</evidence>
<keyword evidence="3 5" id="KW-1133">Transmembrane helix</keyword>
<dbReference type="AlphaFoldDB" id="A0A6J4MZD0"/>
<keyword evidence="2 5" id="KW-0812">Transmembrane</keyword>